<comment type="caution">
    <text evidence="12">The sequence shown here is derived from an EMBL/GenBank/DDBJ whole genome shotgun (WGS) entry which is preliminary data.</text>
</comment>
<keyword evidence="7 9" id="KW-0472">Membrane</keyword>
<dbReference type="InterPro" id="IPR037224">
    <property type="entry name" value="PapC_N_sf"/>
</dbReference>
<evidence type="ECO:0000259" key="10">
    <source>
        <dbReference type="Pfam" id="PF13953"/>
    </source>
</evidence>
<organism evidence="12 13">
    <name type="scientific">Stenotrophomonas lacuserhaii</name>
    <dbReference type="NCBI Taxonomy" id="2760084"/>
    <lineage>
        <taxon>Bacteria</taxon>
        <taxon>Pseudomonadati</taxon>
        <taxon>Pseudomonadota</taxon>
        <taxon>Gammaproteobacteria</taxon>
        <taxon>Lysobacterales</taxon>
        <taxon>Lysobacteraceae</taxon>
        <taxon>Stenotrophomonas</taxon>
    </lineage>
</organism>
<keyword evidence="5 9" id="KW-0812">Transmembrane</keyword>
<dbReference type="AlphaFoldDB" id="A0A8X8FRX4"/>
<dbReference type="Gene3D" id="2.60.40.2070">
    <property type="match status" value="1"/>
</dbReference>
<dbReference type="Pfam" id="PF13953">
    <property type="entry name" value="PapC_C"/>
    <property type="match status" value="1"/>
</dbReference>
<dbReference type="PANTHER" id="PTHR30451">
    <property type="entry name" value="OUTER MEMBRANE USHER PROTEIN"/>
    <property type="match status" value="1"/>
</dbReference>
<accession>A0A8X8FRX4</accession>
<dbReference type="PROSITE" id="PS01151">
    <property type="entry name" value="FIMBRIAL_USHER"/>
    <property type="match status" value="1"/>
</dbReference>
<dbReference type="InterPro" id="IPR025949">
    <property type="entry name" value="PapC-like_C"/>
</dbReference>
<keyword evidence="4" id="KW-1134">Transmembrane beta strand</keyword>
<feature type="domain" description="PapC N-terminal" evidence="11">
    <location>
        <begin position="27"/>
        <end position="156"/>
    </location>
</feature>
<keyword evidence="9" id="KW-1029">Fimbrium biogenesis</keyword>
<evidence type="ECO:0000256" key="5">
    <source>
        <dbReference type="ARBA" id="ARBA00022692"/>
    </source>
</evidence>
<dbReference type="RefSeq" id="WP_191771675.1">
    <property type="nucleotide sequence ID" value="NZ_JACSQS010000019.1"/>
</dbReference>
<dbReference type="SUPFAM" id="SSF141729">
    <property type="entry name" value="FimD N-terminal domain-like"/>
    <property type="match status" value="1"/>
</dbReference>
<dbReference type="Proteomes" id="UP000636938">
    <property type="component" value="Unassembled WGS sequence"/>
</dbReference>
<evidence type="ECO:0000256" key="7">
    <source>
        <dbReference type="ARBA" id="ARBA00023136"/>
    </source>
</evidence>
<evidence type="ECO:0000256" key="3">
    <source>
        <dbReference type="ARBA" id="ARBA00022448"/>
    </source>
</evidence>
<evidence type="ECO:0000256" key="2">
    <source>
        <dbReference type="ARBA" id="ARBA00008064"/>
    </source>
</evidence>
<comment type="subcellular location">
    <subcellularLocation>
        <location evidence="1 9">Cell outer membrane</location>
        <topology evidence="1 9">Multi-pass membrane protein</topology>
    </subcellularLocation>
</comment>
<keyword evidence="6" id="KW-0732">Signal</keyword>
<evidence type="ECO:0000259" key="11">
    <source>
        <dbReference type="Pfam" id="PF13954"/>
    </source>
</evidence>
<evidence type="ECO:0000256" key="6">
    <source>
        <dbReference type="ARBA" id="ARBA00022729"/>
    </source>
</evidence>
<name>A0A8X8FRX4_9GAMM</name>
<dbReference type="Pfam" id="PF00577">
    <property type="entry name" value="Usher"/>
    <property type="match status" value="1"/>
</dbReference>
<proteinExistence type="inferred from homology"/>
<evidence type="ECO:0000256" key="9">
    <source>
        <dbReference type="RuleBase" id="RU003884"/>
    </source>
</evidence>
<dbReference type="GO" id="GO:0015473">
    <property type="term" value="F:fimbrial usher porin activity"/>
    <property type="evidence" value="ECO:0007669"/>
    <property type="project" value="InterPro"/>
</dbReference>
<dbReference type="InterPro" id="IPR043142">
    <property type="entry name" value="PapC-like_C_sf"/>
</dbReference>
<dbReference type="InterPro" id="IPR042186">
    <property type="entry name" value="FimD_plug_dom"/>
</dbReference>
<reference evidence="12 13" key="1">
    <citation type="submission" date="2020-08" db="EMBL/GenBank/DDBJ databases">
        <title>A Genomic Blueprint of the Chicken Gut Microbiome.</title>
        <authorList>
            <person name="Gilroy R."/>
            <person name="Ravi A."/>
            <person name="Getino M."/>
            <person name="Pursley I."/>
            <person name="Horton D.L."/>
            <person name="Alikhan N.-F."/>
            <person name="Baker D."/>
            <person name="Gharbi K."/>
            <person name="Hall N."/>
            <person name="Watson M."/>
            <person name="Adriaenssens E.M."/>
            <person name="Foster-Nyarko E."/>
            <person name="Jarju S."/>
            <person name="Secka A."/>
            <person name="Antonio M."/>
            <person name="Oren A."/>
            <person name="Chaudhuri R."/>
            <person name="La Ragione R.M."/>
            <person name="Hildebrand F."/>
            <person name="Pallen M.J."/>
        </authorList>
    </citation>
    <scope>NUCLEOTIDE SEQUENCE [LARGE SCALE GENOMIC DNA]</scope>
    <source>
        <strain evidence="12 13">Sa5BUN4</strain>
    </source>
</reference>
<keyword evidence="3 9" id="KW-0813">Transport</keyword>
<dbReference type="InterPro" id="IPR025885">
    <property type="entry name" value="PapC_N"/>
</dbReference>
<dbReference type="Gene3D" id="2.60.40.2610">
    <property type="entry name" value="Outer membrane usher protein FimD, plug domain"/>
    <property type="match status" value="1"/>
</dbReference>
<evidence type="ECO:0000313" key="12">
    <source>
        <dbReference type="EMBL" id="MBD7955582.1"/>
    </source>
</evidence>
<sequence length="809" mass="86737">MFSLLGTCLTAHSYDGLRFSGSFLSRGSAEPSPYLTEAPPRPGNWMVDVLVNGRLLKQRSVLFSARSPATSIEPCIDGSLIRDLPLDAARLERIPIGPDCVDLDALVPGSTVHYVDSELQLLITVPQAAQPRSRGDDVLPAQRDTGITAAFVDYKVRHRSAQGLQASSLALRSGFNLGGWHLRSQTWLTHQNARTHAESSSTAIERELPWSSLHLFMGQGSTSGALFDSLPFTGVRIYSDDRMLPRSERGYAPTVRGIAHVASTVTIRQGARIIRELSVPPGPFNIDDLSGGSFSGDLDVTVTGDDGSETRYRVTATASPLALRPGAHQLGFTAGRLVQPRWATDAPQDFIEGAYARGLSNHLTLLGGGHSRKNYQSVLLGAALSTPVGAVGWDIVSQRAQRSGESLAGQRLRLTYGYQLPSTGSSLGFSAQRFGRAGQLHWPHCDASPGPCSQQDDAVAGRTRQRMQWNISHALGESIGVHLGFGRESFWKGVPRRTDLQLGLQGTLGAATWLVTALRRHDASARAGIDYSLQFVVPLGRTLPNARASVQVTPGKTDPLRLGVSGVLRGDGLVSYNASVNPDRAAARYQANLTYQGSHAGLSASAQRSPAGRSFDLALEGSAVLHRNGLTLGRSMGEAAVLIEAPGAEGARVRNVQGLRVGRGGYALVSHATPYRWNRIDLEPSGAAADVDLQQSSQRVAPRSGSISRVHFDAVRERPLYIDAIDVSGNRLAFAAQVYDETGRMRGSVAQGGVIRLDAPHDVGAVFVRLPNAASCRIDYQRPSTPDPYGLFWSRSTCIPAPIQSADLP</sequence>
<comment type="similarity">
    <text evidence="2 9">Belongs to the fimbrial export usher family.</text>
</comment>
<dbReference type="EMBL" id="JACSQS010000019">
    <property type="protein sequence ID" value="MBD7955582.1"/>
    <property type="molecule type" value="Genomic_DNA"/>
</dbReference>
<keyword evidence="13" id="KW-1185">Reference proteome</keyword>
<dbReference type="Pfam" id="PF13954">
    <property type="entry name" value="PapC_N"/>
    <property type="match status" value="1"/>
</dbReference>
<protein>
    <submittedName>
        <fullName evidence="12">Fimbrial biogenesis outer membrane usher protein</fullName>
    </submittedName>
</protein>
<dbReference type="InterPro" id="IPR018030">
    <property type="entry name" value="Fimbrial_membr_usher_CS"/>
</dbReference>
<evidence type="ECO:0000256" key="4">
    <source>
        <dbReference type="ARBA" id="ARBA00022452"/>
    </source>
</evidence>
<dbReference type="GO" id="GO:0009297">
    <property type="term" value="P:pilus assembly"/>
    <property type="evidence" value="ECO:0007669"/>
    <property type="project" value="InterPro"/>
</dbReference>
<dbReference type="InterPro" id="IPR000015">
    <property type="entry name" value="Fimb_usher"/>
</dbReference>
<gene>
    <name evidence="12" type="ORF">H9654_15380</name>
</gene>
<dbReference type="Gene3D" id="3.10.20.410">
    <property type="match status" value="1"/>
</dbReference>
<dbReference type="GO" id="GO:0009279">
    <property type="term" value="C:cell outer membrane"/>
    <property type="evidence" value="ECO:0007669"/>
    <property type="project" value="UniProtKB-SubCell"/>
</dbReference>
<feature type="domain" description="PapC-like C-terminal" evidence="10">
    <location>
        <begin position="726"/>
        <end position="783"/>
    </location>
</feature>
<evidence type="ECO:0000313" key="13">
    <source>
        <dbReference type="Proteomes" id="UP000636938"/>
    </source>
</evidence>
<evidence type="ECO:0000256" key="8">
    <source>
        <dbReference type="ARBA" id="ARBA00023237"/>
    </source>
</evidence>
<evidence type="ECO:0000256" key="1">
    <source>
        <dbReference type="ARBA" id="ARBA00004571"/>
    </source>
</evidence>
<dbReference type="Gene3D" id="2.60.40.3110">
    <property type="match status" value="1"/>
</dbReference>
<dbReference type="PANTHER" id="PTHR30451:SF5">
    <property type="entry name" value="SLR0019 PROTEIN"/>
    <property type="match status" value="1"/>
</dbReference>
<keyword evidence="8 9" id="KW-0998">Cell outer membrane</keyword>